<name>A0ABS5JUZ4_9BACT</name>
<evidence type="ECO:0000313" key="1">
    <source>
        <dbReference type="EMBL" id="MBS2098717.1"/>
    </source>
</evidence>
<accession>A0ABS5JUZ4</accession>
<gene>
    <name evidence="1" type="ORF">KEM10_10540</name>
</gene>
<proteinExistence type="predicted"/>
<evidence type="ECO:0008006" key="3">
    <source>
        <dbReference type="Google" id="ProtNLM"/>
    </source>
</evidence>
<comment type="caution">
    <text evidence="1">The sequence shown here is derived from an EMBL/GenBank/DDBJ whole genome shotgun (WGS) entry which is preliminary data.</text>
</comment>
<dbReference type="InterPro" id="IPR011250">
    <property type="entry name" value="OMP/PagP_B-barrel"/>
</dbReference>
<protein>
    <recommendedName>
        <fullName evidence="3">Outer membrane protein beta-barrel domain-containing protein</fullName>
    </recommendedName>
</protein>
<dbReference type="Proteomes" id="UP000708576">
    <property type="component" value="Unassembled WGS sequence"/>
</dbReference>
<dbReference type="Gene3D" id="2.40.160.20">
    <property type="match status" value="1"/>
</dbReference>
<reference evidence="1 2" key="1">
    <citation type="journal article" date="2015" name="Int. J. Syst. Evol. Microbiol.">
        <title>Carboxylicivirga linearis sp. nov., isolated from a sea cucumber culture pond.</title>
        <authorList>
            <person name="Wang F.Q."/>
            <person name="Zhou Y.X."/>
            <person name="Lin X.Z."/>
            <person name="Chen G.J."/>
            <person name="Du Z.J."/>
        </authorList>
    </citation>
    <scope>NUCLEOTIDE SEQUENCE [LARGE SCALE GENOMIC DNA]</scope>
    <source>
        <strain evidence="1 2">FB218</strain>
    </source>
</reference>
<organism evidence="1 2">
    <name type="scientific">Carboxylicivirga linearis</name>
    <dbReference type="NCBI Taxonomy" id="1628157"/>
    <lineage>
        <taxon>Bacteria</taxon>
        <taxon>Pseudomonadati</taxon>
        <taxon>Bacteroidota</taxon>
        <taxon>Bacteroidia</taxon>
        <taxon>Marinilabiliales</taxon>
        <taxon>Marinilabiliaceae</taxon>
        <taxon>Carboxylicivirga</taxon>
    </lineage>
</organism>
<sequence>MKKLIVSVSFLLFTIIGWAQSGTVHQMYKLPEESKSSSGNSPVIELTPLFGYQLNGSIDAYRGRLKMYNAENYGVALSVGVKPRMMGELSYSFSPTDAKWSTYDGIRESYDMTIHYFQLGGIYEVMDGPVKPFGLISLGVTWFDVESGVDDHVSFSGAIGGGLKFYLSDRIGIRLQGRLLMPMYFEGGGLFLGIGSGGPSSGVGISTGVLTVQGDFSGGLIFRF</sequence>
<dbReference type="RefSeq" id="WP_212215961.1">
    <property type="nucleotide sequence ID" value="NZ_JAGUCO010000006.1"/>
</dbReference>
<evidence type="ECO:0000313" key="2">
    <source>
        <dbReference type="Proteomes" id="UP000708576"/>
    </source>
</evidence>
<dbReference type="EMBL" id="JAGUCO010000006">
    <property type="protein sequence ID" value="MBS2098717.1"/>
    <property type="molecule type" value="Genomic_DNA"/>
</dbReference>
<keyword evidence="2" id="KW-1185">Reference proteome</keyword>
<dbReference type="SUPFAM" id="SSF56925">
    <property type="entry name" value="OMPA-like"/>
    <property type="match status" value="1"/>
</dbReference>